<feature type="domain" description="KIB1-4 beta-propeller" evidence="1">
    <location>
        <begin position="408"/>
        <end position="630"/>
    </location>
</feature>
<organism evidence="2 3">
    <name type="scientific">Buddleja alternifolia</name>
    <dbReference type="NCBI Taxonomy" id="168488"/>
    <lineage>
        <taxon>Eukaryota</taxon>
        <taxon>Viridiplantae</taxon>
        <taxon>Streptophyta</taxon>
        <taxon>Embryophyta</taxon>
        <taxon>Tracheophyta</taxon>
        <taxon>Spermatophyta</taxon>
        <taxon>Magnoliopsida</taxon>
        <taxon>eudicotyledons</taxon>
        <taxon>Gunneridae</taxon>
        <taxon>Pentapetalae</taxon>
        <taxon>asterids</taxon>
        <taxon>lamiids</taxon>
        <taxon>Lamiales</taxon>
        <taxon>Scrophulariaceae</taxon>
        <taxon>Buddlejeae</taxon>
        <taxon>Buddleja</taxon>
    </lineage>
</organism>
<proteinExistence type="predicted"/>
<dbReference type="InterPro" id="IPR005174">
    <property type="entry name" value="KIB1-4_b-propeller"/>
</dbReference>
<dbReference type="InterPro" id="IPR011047">
    <property type="entry name" value="Quinoprotein_ADH-like_sf"/>
</dbReference>
<evidence type="ECO:0000313" key="2">
    <source>
        <dbReference type="EMBL" id="KAG8386110.1"/>
    </source>
</evidence>
<accession>A0AAV6Y3Q5</accession>
<dbReference type="Pfam" id="PF03478">
    <property type="entry name" value="Beta-prop_KIB1-4"/>
    <property type="match status" value="2"/>
</dbReference>
<sequence>MKSGGTRLMAPPSGPCPWLVYCHGKDYEDQTFCCNISGPSPIKTYRKKIPGLHEKIILSCSYGWLILYDCKSTSLCVCNCTTFETICLPSLDICCFFDHGYILSSSPNSPDCKLLLFLKNSPTILSCGISRDKEWSEISYREQLNALDPRREDDNSTKGTLFFCEPVICGGKIYAKLAVSEVCQFPESWSIEIVEEPVGVVVRRINSRRNWIHRFSCASNEYVVESEGELFSLYIMWGGVEFRETLRIEVNKLNFETMVWERVESIKDRSFFVCRDYGISSPVSGPGYIYFTMGADQSLYCYNMEEDSVLVSLPASNLPKPWHFPVWIMPEELIRLQEDCCNDSNKGQNDIVPLDSKDDCEEDLCEKQLSNLQLDVPPINSLSRSETNVSFPLLMFPHKGRNVYNFVDPIANHTYFVKIPEILKDTTIRYSDHGWLVMSRIRAIHLYNPFTGDVISTKTMYENSFLLVSKPSGGSDSHFVAVSFHINNVDVDIHYPRTDKLIRRKLQSNKEFIPTYNIPTFFKDAFYYIDENGSLGKLRVEEENCTWEVMEQTRKPCNTFHQIFLVECGGELLSVFIGSAGKWVLVCKLNASKNAWEIMTSLSNYNLYLSRCSSFSVMASPGAGNKIYFPRFRGGGIVFYSLDTGKWHSYGSQDSSNNFYDTKLMLDSCWINPSWC</sequence>
<dbReference type="AlphaFoldDB" id="A0AAV6Y3Q5"/>
<dbReference type="Proteomes" id="UP000826271">
    <property type="component" value="Unassembled WGS sequence"/>
</dbReference>
<evidence type="ECO:0000259" key="1">
    <source>
        <dbReference type="Pfam" id="PF03478"/>
    </source>
</evidence>
<keyword evidence="3" id="KW-1185">Reference proteome</keyword>
<protein>
    <recommendedName>
        <fullName evidence="1">KIB1-4 beta-propeller domain-containing protein</fullName>
    </recommendedName>
</protein>
<dbReference type="SUPFAM" id="SSF50998">
    <property type="entry name" value="Quinoprotein alcohol dehydrogenase-like"/>
    <property type="match status" value="1"/>
</dbReference>
<feature type="domain" description="KIB1-4 beta-propeller" evidence="1">
    <location>
        <begin position="43"/>
        <end position="296"/>
    </location>
</feature>
<dbReference type="PANTHER" id="PTHR33127">
    <property type="entry name" value="TRANSMEMBRANE PROTEIN"/>
    <property type="match status" value="1"/>
</dbReference>
<dbReference type="PANTHER" id="PTHR33127:SF5">
    <property type="entry name" value="TRANSMEMBRANE PROTEIN"/>
    <property type="match status" value="1"/>
</dbReference>
<dbReference type="EMBL" id="WHWC01000003">
    <property type="protein sequence ID" value="KAG8386110.1"/>
    <property type="molecule type" value="Genomic_DNA"/>
</dbReference>
<comment type="caution">
    <text evidence="2">The sequence shown here is derived from an EMBL/GenBank/DDBJ whole genome shotgun (WGS) entry which is preliminary data.</text>
</comment>
<reference evidence="2" key="1">
    <citation type="submission" date="2019-10" db="EMBL/GenBank/DDBJ databases">
        <authorList>
            <person name="Zhang R."/>
            <person name="Pan Y."/>
            <person name="Wang J."/>
            <person name="Ma R."/>
            <person name="Yu S."/>
        </authorList>
    </citation>
    <scope>NUCLEOTIDE SEQUENCE</scope>
    <source>
        <strain evidence="2">LA-IB0</strain>
        <tissue evidence="2">Leaf</tissue>
    </source>
</reference>
<gene>
    <name evidence="2" type="ORF">BUALT_Bualt03G0114900</name>
</gene>
<evidence type="ECO:0000313" key="3">
    <source>
        <dbReference type="Proteomes" id="UP000826271"/>
    </source>
</evidence>
<name>A0AAV6Y3Q5_9LAMI</name>